<dbReference type="Gene3D" id="3.40.50.10140">
    <property type="entry name" value="Toll/interleukin-1 receptor homology (TIR) domain"/>
    <property type="match status" value="1"/>
</dbReference>
<dbReference type="PANTHER" id="PTHR16253:SF0">
    <property type="entry name" value="TETRATRICOPEPTIDE REPEAT PROTEIN 22"/>
    <property type="match status" value="1"/>
</dbReference>
<feature type="domain" description="TIR" evidence="1">
    <location>
        <begin position="274"/>
        <end position="361"/>
    </location>
</feature>
<evidence type="ECO:0000313" key="2">
    <source>
        <dbReference type="EMBL" id="CAH3178994.1"/>
    </source>
</evidence>
<evidence type="ECO:0000313" key="3">
    <source>
        <dbReference type="Proteomes" id="UP001159405"/>
    </source>
</evidence>
<dbReference type="InterPro" id="IPR011029">
    <property type="entry name" value="DEATH-like_dom_sf"/>
</dbReference>
<gene>
    <name evidence="2" type="ORF">PLOB_00021215</name>
</gene>
<keyword evidence="3" id="KW-1185">Reference proteome</keyword>
<dbReference type="Gene3D" id="1.10.533.10">
    <property type="entry name" value="Death Domain, Fas"/>
    <property type="match status" value="1"/>
</dbReference>
<dbReference type="InterPro" id="IPR000488">
    <property type="entry name" value="Death_dom"/>
</dbReference>
<name>A0ABN8RKA1_9CNID</name>
<dbReference type="Proteomes" id="UP001159405">
    <property type="component" value="Unassembled WGS sequence"/>
</dbReference>
<dbReference type="InterPro" id="IPR049341">
    <property type="entry name" value="TRADD-like_N"/>
</dbReference>
<dbReference type="InterPro" id="IPR035897">
    <property type="entry name" value="Toll_tir_struct_dom_sf"/>
</dbReference>
<dbReference type="Pfam" id="PF01582">
    <property type="entry name" value="TIR"/>
    <property type="match status" value="1"/>
</dbReference>
<dbReference type="SUPFAM" id="SSF47986">
    <property type="entry name" value="DEATH domain"/>
    <property type="match status" value="1"/>
</dbReference>
<dbReference type="PANTHER" id="PTHR16253">
    <property type="entry name" value="TETRATRICOPEPTIDE REPEAT PROTEIN 22"/>
    <property type="match status" value="1"/>
</dbReference>
<dbReference type="Pfam" id="PF00531">
    <property type="entry name" value="Death"/>
    <property type="match status" value="1"/>
</dbReference>
<dbReference type="InterPro" id="IPR000157">
    <property type="entry name" value="TIR_dom"/>
</dbReference>
<dbReference type="PROSITE" id="PS50104">
    <property type="entry name" value="TIR"/>
    <property type="match status" value="1"/>
</dbReference>
<accession>A0ABN8RKA1</accession>
<dbReference type="EMBL" id="CALNXK010000248">
    <property type="protein sequence ID" value="CAH3178994.1"/>
    <property type="molecule type" value="Genomic_DNA"/>
</dbReference>
<dbReference type="InterPro" id="IPR042342">
    <property type="entry name" value="TTC22"/>
</dbReference>
<reference evidence="2 3" key="1">
    <citation type="submission" date="2022-05" db="EMBL/GenBank/DDBJ databases">
        <authorList>
            <consortium name="Genoscope - CEA"/>
            <person name="William W."/>
        </authorList>
    </citation>
    <scope>NUCLEOTIDE SEQUENCE [LARGE SCALE GENOMIC DNA]</scope>
</reference>
<proteinExistence type="predicted"/>
<organism evidence="2 3">
    <name type="scientific">Porites lobata</name>
    <dbReference type="NCBI Taxonomy" id="104759"/>
    <lineage>
        <taxon>Eukaryota</taxon>
        <taxon>Metazoa</taxon>
        <taxon>Cnidaria</taxon>
        <taxon>Anthozoa</taxon>
        <taxon>Hexacorallia</taxon>
        <taxon>Scleractinia</taxon>
        <taxon>Fungiina</taxon>
        <taxon>Poritidae</taxon>
        <taxon>Porites</taxon>
    </lineage>
</organism>
<evidence type="ECO:0000259" key="1">
    <source>
        <dbReference type="PROSITE" id="PS50104"/>
    </source>
</evidence>
<dbReference type="Pfam" id="PF20694">
    <property type="entry name" value="TRADD-like_N"/>
    <property type="match status" value="1"/>
</dbReference>
<dbReference type="SUPFAM" id="SSF52200">
    <property type="entry name" value="Toll/Interleukin receptor TIR domain"/>
    <property type="match status" value="1"/>
</dbReference>
<sequence>MKEKEALRGQPVGQYYRLLVATLRLMNNIAQFGFVVTPGEMEENQREIHAELDMWNVIMAFKDSFRLLFRYLKNSLNALVEDIELGSLLLTVKCSSLQILEGLWKVYKSGYLNQVVEVVQETLVTHEVSEILGIDEVKLIVSISEQEYERGKQIFADNSVGETAAGDEKLLKDLPSEGYQKLVELLQPLSATGRDYRSLADRMGYSNQYIQWLGSTDNPVMNLLRKFRENDRKISELTSLLKEIERFDVLEELQPYIDATCTQAHTGQNKDFHDWYHAFVFHAKKDRAFVEKLVKKMENSPYKLRLCFSERDFLGGGYHLETTAVAIEKRCKKFIAVLSSNFDDSEGGTFESHIAMSLSAS</sequence>
<comment type="caution">
    <text evidence="2">The sequence shown here is derived from an EMBL/GenBank/DDBJ whole genome shotgun (WGS) entry which is preliminary data.</text>
</comment>
<protein>
    <recommendedName>
        <fullName evidence="1">TIR domain-containing protein</fullName>
    </recommendedName>
</protein>